<dbReference type="AlphaFoldDB" id="A0A365XXS1"/>
<comment type="cofactor">
    <cofactor evidence="13">
        <name>heme</name>
        <dbReference type="ChEBI" id="CHEBI:30413"/>
    </cofactor>
    <text evidence="13">Binds 2 heme groups.</text>
</comment>
<keyword evidence="6" id="KW-0732">Signal</keyword>
<keyword evidence="17" id="KW-1185">Reference proteome</keyword>
<evidence type="ECO:0000256" key="11">
    <source>
        <dbReference type="ARBA" id="ARBA00058991"/>
    </source>
</evidence>
<dbReference type="InterPro" id="IPR009056">
    <property type="entry name" value="Cyt_c-like_dom"/>
</dbReference>
<dbReference type="GO" id="GO:0004130">
    <property type="term" value="F:cytochrome-c peroxidase activity"/>
    <property type="evidence" value="ECO:0007669"/>
    <property type="project" value="TreeGrafter"/>
</dbReference>
<accession>A0A365XXS1</accession>
<dbReference type="InterPro" id="IPR004852">
    <property type="entry name" value="Di-haem_cyt_c_peroxidsae"/>
</dbReference>
<comment type="pathway">
    <text evidence="2">One-carbon metabolism; methylamine degradation.</text>
</comment>
<name>A0A365XXS1_9BACT</name>
<feature type="binding site" description="axial binding residue" evidence="14">
    <location>
        <position position="101"/>
    </location>
    <ligand>
        <name>heme c</name>
        <dbReference type="ChEBI" id="CHEBI:61717"/>
        <label>1</label>
    </ligand>
    <ligandPart>
        <name>Fe</name>
        <dbReference type="ChEBI" id="CHEBI:18248"/>
    </ligandPart>
</feature>
<evidence type="ECO:0000256" key="6">
    <source>
        <dbReference type="ARBA" id="ARBA00022729"/>
    </source>
</evidence>
<protein>
    <recommendedName>
        <fullName evidence="12">Methylamine utilization protein MauG</fullName>
    </recommendedName>
</protein>
<keyword evidence="9" id="KW-0560">Oxidoreductase</keyword>
<evidence type="ECO:0000256" key="5">
    <source>
        <dbReference type="ARBA" id="ARBA00022723"/>
    </source>
</evidence>
<dbReference type="GO" id="GO:0042597">
    <property type="term" value="C:periplasmic space"/>
    <property type="evidence" value="ECO:0007669"/>
    <property type="project" value="UniProtKB-SubCell"/>
</dbReference>
<keyword evidence="3" id="KW-0813">Transport</keyword>
<feature type="domain" description="Cytochrome c" evidence="15">
    <location>
        <begin position="75"/>
        <end position="184"/>
    </location>
</feature>
<dbReference type="SUPFAM" id="SSF46626">
    <property type="entry name" value="Cytochrome c"/>
    <property type="match status" value="2"/>
</dbReference>
<evidence type="ECO:0000256" key="14">
    <source>
        <dbReference type="PIRSR" id="PIRSR000294-2"/>
    </source>
</evidence>
<dbReference type="GO" id="GO:0020037">
    <property type="term" value="F:heme binding"/>
    <property type="evidence" value="ECO:0007669"/>
    <property type="project" value="InterPro"/>
</dbReference>
<dbReference type="PROSITE" id="PS51007">
    <property type="entry name" value="CYTC"/>
    <property type="match status" value="2"/>
</dbReference>
<feature type="binding site" description="axial binding residue" evidence="14">
    <location>
        <position position="117"/>
    </location>
    <ligand>
        <name>heme c</name>
        <dbReference type="ChEBI" id="CHEBI:61717"/>
        <label>1</label>
    </ligand>
    <ligandPart>
        <name>Fe</name>
        <dbReference type="ChEBI" id="CHEBI:18248"/>
    </ligandPart>
</feature>
<evidence type="ECO:0000256" key="10">
    <source>
        <dbReference type="ARBA" id="ARBA00023004"/>
    </source>
</evidence>
<keyword evidence="5 14" id="KW-0479">Metal-binding</keyword>
<dbReference type="Proteomes" id="UP000253410">
    <property type="component" value="Unassembled WGS sequence"/>
</dbReference>
<keyword evidence="16" id="KW-0575">Peroxidase</keyword>
<dbReference type="Gene3D" id="1.10.760.10">
    <property type="entry name" value="Cytochrome c-like domain"/>
    <property type="match status" value="2"/>
</dbReference>
<dbReference type="InterPro" id="IPR026259">
    <property type="entry name" value="MauG/Cytc_peroxidase"/>
</dbReference>
<evidence type="ECO:0000259" key="15">
    <source>
        <dbReference type="PROSITE" id="PS51007"/>
    </source>
</evidence>
<evidence type="ECO:0000313" key="16">
    <source>
        <dbReference type="EMBL" id="RBL91123.1"/>
    </source>
</evidence>
<dbReference type="InterPro" id="IPR036909">
    <property type="entry name" value="Cyt_c-like_dom_sf"/>
</dbReference>
<sequence length="377" mass="42834">MKRTIVIISGLLLIIFGSALTTGNGHAQRAADSLRALYERPVQEWPRPDIDTGIVWKELAAILPDTMLPRLLEQPDVNLGKMLFFDPRLSGSNQISCSSCHDPDMAWTDGRTVSLGHDHLQGTRNTPSLLNIGVAHKEFFWDGRSASLEDQAINPIATHHEMNMEPPLLAEKLGKIAGYRKLFKLAYGTENITMDHIVQALAAFEATIKSRTSRFDQFVMGNHKRLTDEEIQGLHLFRTKARCMNCHNGQYFTDDQYHNIGLTYYKRKYEDLGRYNVTKDPADVGRFRTPSLRDVMLTRPWMHNGLFDNIEGVINIYNSGMQMLKPRPGQENDSLFPRTDPLMKELKLTPAEKKALVAFLNAITGVPYKMRRPELPQ</sequence>
<dbReference type="GO" id="GO:0046872">
    <property type="term" value="F:metal ion binding"/>
    <property type="evidence" value="ECO:0007669"/>
    <property type="project" value="UniProtKB-KW"/>
</dbReference>
<dbReference type="PANTHER" id="PTHR30600:SF10">
    <property type="entry name" value="BLL6722 PROTEIN"/>
    <property type="match status" value="1"/>
</dbReference>
<keyword evidence="4 13" id="KW-0349">Heme</keyword>
<feature type="domain" description="Cytochrome c" evidence="15">
    <location>
        <begin position="228"/>
        <end position="364"/>
    </location>
</feature>
<evidence type="ECO:0000313" key="17">
    <source>
        <dbReference type="Proteomes" id="UP000253410"/>
    </source>
</evidence>
<evidence type="ECO:0000256" key="7">
    <source>
        <dbReference type="ARBA" id="ARBA00022764"/>
    </source>
</evidence>
<evidence type="ECO:0000256" key="12">
    <source>
        <dbReference type="ARBA" id="ARBA00073576"/>
    </source>
</evidence>
<organism evidence="16 17">
    <name type="scientific">Chitinophaga flava</name>
    <dbReference type="NCBI Taxonomy" id="2259036"/>
    <lineage>
        <taxon>Bacteria</taxon>
        <taxon>Pseudomonadati</taxon>
        <taxon>Bacteroidota</taxon>
        <taxon>Chitinophagia</taxon>
        <taxon>Chitinophagales</taxon>
        <taxon>Chitinophagaceae</taxon>
        <taxon>Chitinophaga</taxon>
    </lineage>
</organism>
<evidence type="ECO:0000256" key="8">
    <source>
        <dbReference type="ARBA" id="ARBA00022982"/>
    </source>
</evidence>
<evidence type="ECO:0000256" key="13">
    <source>
        <dbReference type="PIRSR" id="PIRSR000294-1"/>
    </source>
</evidence>
<feature type="binding site" description="covalent" evidence="13">
    <location>
        <position position="100"/>
    </location>
    <ligand>
        <name>heme c</name>
        <dbReference type="ChEBI" id="CHEBI:61717"/>
        <label>1</label>
    </ligand>
</feature>
<dbReference type="GO" id="GO:0009055">
    <property type="term" value="F:electron transfer activity"/>
    <property type="evidence" value="ECO:0007669"/>
    <property type="project" value="InterPro"/>
</dbReference>
<dbReference type="FunFam" id="1.10.760.10:FF:000019">
    <property type="entry name" value="Di-heme cytochrome C peroxidase"/>
    <property type="match status" value="1"/>
</dbReference>
<evidence type="ECO:0000256" key="1">
    <source>
        <dbReference type="ARBA" id="ARBA00004418"/>
    </source>
</evidence>
<gene>
    <name evidence="16" type="ORF">DF182_00435</name>
</gene>
<evidence type="ECO:0000256" key="9">
    <source>
        <dbReference type="ARBA" id="ARBA00023002"/>
    </source>
</evidence>
<keyword evidence="8" id="KW-0249">Electron transport</keyword>
<evidence type="ECO:0000256" key="4">
    <source>
        <dbReference type="ARBA" id="ARBA00022617"/>
    </source>
</evidence>
<feature type="binding site" description="covalent" evidence="13">
    <location>
        <position position="97"/>
    </location>
    <ligand>
        <name>heme c</name>
        <dbReference type="ChEBI" id="CHEBI:61717"/>
        <label>1</label>
    </ligand>
</feature>
<feature type="binding site" description="axial binding residue" evidence="14">
    <location>
        <position position="247"/>
    </location>
    <ligand>
        <name>heme c</name>
        <dbReference type="ChEBI" id="CHEBI:61717"/>
        <label>2</label>
    </ligand>
    <ligandPart>
        <name>Fe</name>
        <dbReference type="ChEBI" id="CHEBI:18248"/>
    </ligandPart>
</feature>
<keyword evidence="7" id="KW-0574">Periplasm</keyword>
<evidence type="ECO:0000256" key="2">
    <source>
        <dbReference type="ARBA" id="ARBA00004856"/>
    </source>
</evidence>
<dbReference type="OrthoDB" id="9805202at2"/>
<comment type="caution">
    <text evidence="16">The sequence shown here is derived from an EMBL/GenBank/DDBJ whole genome shotgun (WGS) entry which is preliminary data.</text>
</comment>
<comment type="PTM">
    <text evidence="13">Binds 2 heme groups per subunit.</text>
</comment>
<dbReference type="RefSeq" id="WP_113613723.1">
    <property type="nucleotide sequence ID" value="NZ_QFFJ01000001.1"/>
</dbReference>
<reference evidence="16 17" key="1">
    <citation type="submission" date="2018-05" db="EMBL/GenBank/DDBJ databases">
        <title>Chitinophaga sp. K3CV102501T nov., isolated from isolated from a monsoon evergreen broad-leaved forest soil.</title>
        <authorList>
            <person name="Lv Y."/>
        </authorList>
    </citation>
    <scope>NUCLEOTIDE SEQUENCE [LARGE SCALE GENOMIC DNA]</scope>
    <source>
        <strain evidence="16 17">GDMCC 1.1325</strain>
    </source>
</reference>
<dbReference type="PIRSF" id="PIRSF000294">
    <property type="entry name" value="Cytochrome-c_peroxidase"/>
    <property type="match status" value="1"/>
</dbReference>
<feature type="binding site" description="covalent" evidence="13">
    <location>
        <position position="243"/>
    </location>
    <ligand>
        <name>heme c</name>
        <dbReference type="ChEBI" id="CHEBI:61717"/>
        <label>2</label>
    </ligand>
</feature>
<dbReference type="InterPro" id="IPR051395">
    <property type="entry name" value="Cytochrome_c_Peroxidase/MauG"/>
</dbReference>
<dbReference type="PANTHER" id="PTHR30600">
    <property type="entry name" value="CYTOCHROME C PEROXIDASE-RELATED"/>
    <property type="match status" value="1"/>
</dbReference>
<dbReference type="EMBL" id="QFFJ01000001">
    <property type="protein sequence ID" value="RBL91123.1"/>
    <property type="molecule type" value="Genomic_DNA"/>
</dbReference>
<dbReference type="Pfam" id="PF03150">
    <property type="entry name" value="CCP_MauG"/>
    <property type="match status" value="1"/>
</dbReference>
<feature type="binding site" description="covalent" evidence="13">
    <location>
        <position position="246"/>
    </location>
    <ligand>
        <name>heme c</name>
        <dbReference type="ChEBI" id="CHEBI:61717"/>
        <label>2</label>
    </ligand>
</feature>
<comment type="subcellular location">
    <subcellularLocation>
        <location evidence="1">Periplasm</location>
    </subcellularLocation>
</comment>
<comment type="function">
    <text evidence="11">Involved in methylamine metabolism. Essential for the maturation of the beta subunit of MADH, presumably via a step in the biosynthesis of tryptophan tryptophylquinone (TTQ), the cofactor of MADH.</text>
</comment>
<keyword evidence="10 14" id="KW-0408">Iron</keyword>
<proteinExistence type="predicted"/>
<evidence type="ECO:0000256" key="3">
    <source>
        <dbReference type="ARBA" id="ARBA00022448"/>
    </source>
</evidence>